<feature type="signal peptide" evidence="4">
    <location>
        <begin position="1"/>
        <end position="17"/>
    </location>
</feature>
<feature type="compositionally biased region" description="Polar residues" evidence="2">
    <location>
        <begin position="225"/>
        <end position="243"/>
    </location>
</feature>
<feature type="compositionally biased region" description="Polar residues" evidence="2">
    <location>
        <begin position="330"/>
        <end position="342"/>
    </location>
</feature>
<feature type="chain" id="PRO_5012803297" description="SEA domain-containing protein" evidence="4">
    <location>
        <begin position="18"/>
        <end position="397"/>
    </location>
</feature>
<sequence length="397" mass="43707">MKIISLLSLILIAPVFSYESRVLGDIEMRLGSTSSSDKNELLFEILTLTVGFLDDKLSRSFADDSRVEFDKVSLSAMSYDITEVNDGYVASMTLTGRAFFIEGTSPSQQAVIDLIAQIFQEENQDYLASLMVSSNLFLQDTQYAIVRVDGNVVSENRGQVGNNTFSMESWVVLLVGGVTGFLVVLTVCLLWYCCSYVSSEEPDAVVRKTPSKATKNTTEEDESLNEQSQTPSPVRSISSQDSSVFTYNPKSSKSVDSKTFGSFLTNNTGNEIDVEAWQKGSKVPKDNSIFGNDISAIENKKDLSLIEEGSDEENTPDKRRPGASYLTKYPQGNLQAARQSAGSQINSIRQSSSSSLSISSSSSRANKRWNIDLEADAEELINDLKDLSVQINRYRNA</sequence>
<feature type="region of interest" description="Disordered" evidence="2">
    <location>
        <begin position="205"/>
        <end position="243"/>
    </location>
</feature>
<dbReference type="Proteomes" id="UP000198406">
    <property type="component" value="Unassembled WGS sequence"/>
</dbReference>
<evidence type="ECO:0000256" key="3">
    <source>
        <dbReference type="SAM" id="Phobius"/>
    </source>
</evidence>
<organism evidence="5 6">
    <name type="scientific">Fistulifera solaris</name>
    <name type="common">Oleaginous diatom</name>
    <dbReference type="NCBI Taxonomy" id="1519565"/>
    <lineage>
        <taxon>Eukaryota</taxon>
        <taxon>Sar</taxon>
        <taxon>Stramenopiles</taxon>
        <taxon>Ochrophyta</taxon>
        <taxon>Bacillariophyta</taxon>
        <taxon>Bacillariophyceae</taxon>
        <taxon>Bacillariophycidae</taxon>
        <taxon>Naviculales</taxon>
        <taxon>Naviculaceae</taxon>
        <taxon>Fistulifera</taxon>
    </lineage>
</organism>
<evidence type="ECO:0000256" key="4">
    <source>
        <dbReference type="SAM" id="SignalP"/>
    </source>
</evidence>
<evidence type="ECO:0008006" key="7">
    <source>
        <dbReference type="Google" id="ProtNLM"/>
    </source>
</evidence>
<feature type="coiled-coil region" evidence="1">
    <location>
        <begin position="370"/>
        <end position="397"/>
    </location>
</feature>
<dbReference type="EMBL" id="BDSP01000136">
    <property type="protein sequence ID" value="GAX19308.1"/>
    <property type="molecule type" value="Genomic_DNA"/>
</dbReference>
<keyword evidence="3" id="KW-1133">Transmembrane helix</keyword>
<keyword evidence="6" id="KW-1185">Reference proteome</keyword>
<comment type="caution">
    <text evidence="5">The sequence shown here is derived from an EMBL/GenBank/DDBJ whole genome shotgun (WGS) entry which is preliminary data.</text>
</comment>
<keyword evidence="3" id="KW-0812">Transmembrane</keyword>
<gene>
    <name evidence="5" type="ORF">FisN_4Lh114</name>
</gene>
<protein>
    <recommendedName>
        <fullName evidence="7">SEA domain-containing protein</fullName>
    </recommendedName>
</protein>
<proteinExistence type="predicted"/>
<evidence type="ECO:0000313" key="5">
    <source>
        <dbReference type="EMBL" id="GAX19308.1"/>
    </source>
</evidence>
<keyword evidence="1" id="KW-0175">Coiled coil</keyword>
<keyword evidence="4" id="KW-0732">Signal</keyword>
<reference evidence="5 6" key="1">
    <citation type="journal article" date="2015" name="Plant Cell">
        <title>Oil accumulation by the oleaginous diatom Fistulifera solaris as revealed by the genome and transcriptome.</title>
        <authorList>
            <person name="Tanaka T."/>
            <person name="Maeda Y."/>
            <person name="Veluchamy A."/>
            <person name="Tanaka M."/>
            <person name="Abida H."/>
            <person name="Marechal E."/>
            <person name="Bowler C."/>
            <person name="Muto M."/>
            <person name="Sunaga Y."/>
            <person name="Tanaka M."/>
            <person name="Yoshino T."/>
            <person name="Taniguchi T."/>
            <person name="Fukuda Y."/>
            <person name="Nemoto M."/>
            <person name="Matsumoto M."/>
            <person name="Wong P.S."/>
            <person name="Aburatani S."/>
            <person name="Fujibuchi W."/>
        </authorList>
    </citation>
    <scope>NUCLEOTIDE SEQUENCE [LARGE SCALE GENOMIC DNA]</scope>
    <source>
        <strain evidence="5 6">JPCC DA0580</strain>
    </source>
</reference>
<dbReference type="InParanoid" id="A0A1Z5JZP6"/>
<evidence type="ECO:0000256" key="2">
    <source>
        <dbReference type="SAM" id="MobiDB-lite"/>
    </source>
</evidence>
<name>A0A1Z5JZP6_FISSO</name>
<keyword evidence="3" id="KW-0472">Membrane</keyword>
<evidence type="ECO:0000313" key="6">
    <source>
        <dbReference type="Proteomes" id="UP000198406"/>
    </source>
</evidence>
<evidence type="ECO:0000256" key="1">
    <source>
        <dbReference type="SAM" id="Coils"/>
    </source>
</evidence>
<feature type="region of interest" description="Disordered" evidence="2">
    <location>
        <begin position="303"/>
        <end position="360"/>
    </location>
</feature>
<feature type="transmembrane region" description="Helical" evidence="3">
    <location>
        <begin position="170"/>
        <end position="192"/>
    </location>
</feature>
<dbReference type="AlphaFoldDB" id="A0A1Z5JZP6"/>
<feature type="compositionally biased region" description="Low complexity" evidence="2">
    <location>
        <begin position="343"/>
        <end position="360"/>
    </location>
</feature>
<dbReference type="OrthoDB" id="47717at2759"/>
<accession>A0A1Z5JZP6</accession>